<name>A0ABU4UBN8_9GAMM</name>
<keyword evidence="2" id="KW-1185">Reference proteome</keyword>
<proteinExistence type="predicted"/>
<sequence>MIRQNDGSRYVEGSFAFDLLKRLTKQRNPLNIGENRLATIRHNRKKIQAARDIQPPIVAHNPISYPV</sequence>
<evidence type="ECO:0000313" key="2">
    <source>
        <dbReference type="Proteomes" id="UP001284537"/>
    </source>
</evidence>
<reference evidence="1 2" key="1">
    <citation type="submission" date="2023-11" db="EMBL/GenBank/DDBJ databases">
        <authorList>
            <person name="Ouyang M.-Y."/>
        </authorList>
    </citation>
    <scope>NUCLEOTIDE SEQUENCE [LARGE SCALE GENOMIC DNA]</scope>
    <source>
        <strain evidence="1 2">OY6</strain>
    </source>
</reference>
<dbReference type="EMBL" id="JAXARY010000002">
    <property type="protein sequence ID" value="MDX8126265.1"/>
    <property type="molecule type" value="Genomic_DNA"/>
</dbReference>
<gene>
    <name evidence="1" type="ORF">QLH52_03160</name>
</gene>
<accession>A0ABU4UBN8</accession>
<dbReference type="Proteomes" id="UP001284537">
    <property type="component" value="Unassembled WGS sequence"/>
</dbReference>
<evidence type="ECO:0000313" key="1">
    <source>
        <dbReference type="EMBL" id="MDX8126265.1"/>
    </source>
</evidence>
<organism evidence="1 2">
    <name type="scientific">Methylomonas defluvii</name>
    <dbReference type="NCBI Taxonomy" id="3045149"/>
    <lineage>
        <taxon>Bacteria</taxon>
        <taxon>Pseudomonadati</taxon>
        <taxon>Pseudomonadota</taxon>
        <taxon>Gammaproteobacteria</taxon>
        <taxon>Methylococcales</taxon>
        <taxon>Methylococcaceae</taxon>
        <taxon>Methylomonas</taxon>
    </lineage>
</organism>
<comment type="caution">
    <text evidence="1">The sequence shown here is derived from an EMBL/GenBank/DDBJ whole genome shotgun (WGS) entry which is preliminary data.</text>
</comment>
<protein>
    <submittedName>
        <fullName evidence="1">Uncharacterized protein</fullName>
    </submittedName>
</protein>